<proteinExistence type="predicted"/>
<feature type="region of interest" description="Disordered" evidence="1">
    <location>
        <begin position="1065"/>
        <end position="1089"/>
    </location>
</feature>
<reference evidence="2" key="1">
    <citation type="journal article" date="2006" name="J. Gen. Virol.">
        <title>Molecular characterization of the largest mycoviral-like double-stranded RNAs associated with Amasya cherry disease, a disease of presumed fungal aetiology.</title>
        <authorList>
            <person name="Kozlakidis Z."/>
            <person name="Covelli L."/>
            <person name="Di Serio F."/>
            <person name="Citir A."/>
            <person name="Acikgoz S."/>
            <person name="Hernandez C."/>
            <person name="Ragozzino A."/>
            <person name="Flores R."/>
            <person name="Coutts R.H."/>
        </authorList>
    </citation>
    <scope>NUCLEOTIDE SEQUENCE</scope>
</reference>
<name>Q1HA35_9VIRU</name>
<feature type="compositionally biased region" description="Polar residues" evidence="1">
    <location>
        <begin position="1074"/>
        <end position="1088"/>
    </location>
</feature>
<sequence>MSQISKIFRENEEAETTGYSKGLRGIEDVLQSCIANEAPNPADRANYLNCVKQIISDRVLARDNFLKGLQHYCVPQATSVNPVVGAPAQGFGMAAAGQYFISASNLIPVDEQLEAYDGILTAGAMSSERMAVGKVPLKAPMRAGSVTVNTFVITPRSGDVRAITTRTSFRETQNMSRNVLTVLTAASFEGEFFNTELDGVMSFRKRRPLISTSHVVETGKGVASRRDYDVSMSESTQIINIRQSLKGKKIKFAPGAELIHCAMVLAYHAVTDVWKSVFGSSVPEQYDQKTPNAEYVIRSAIASLNFKPSEHYLLVAEAAASLACVYGMADESMVESISPAITVLEPAGNLVTSGMPNGVRATQVIQWQTQGVLTLELAMTRLFSVFTSQADKHKYERMEHYAQLRKQGANIFNIDSANNFVTAKIAALMATNRFLGFGGKHKHYEELIVTPTGHGFYEIVDKEEPFMRSGVLSSRSALTSDSVLGSAIRTRYTTDIVSEGSYACSVTSQHDEYVQGPQNEQGVLLTNVAAPRATAGALNSLMAWVDNACVADGNDRSDVNIISGQIIGAESRIMAIAPELRRYGFELRVDDEKVLGIGNPRKDYAFTTTSHSRIAVPITSSGRPIGTQASKSLFLASLSSAIADETGVASVVNLYRALMCIRTKRGVCVSPMKWHDKKMDLKQLIVGSATYRSAFNDAECANKVVITSSSINRPVFEFGGFDKRSLLYGVAAARHSDATGTFYVKPEMARAGTRAASAVYTALQSGQYIDQADLSSWLDAAAALAEEGELEFTWHSQRAFNFAKEVYCHSLTKHPKRSLARLVWHACTGYALTLTKRGLKYKNDKLNSAEMTPAARLDQVHALFANSTPKVRYIASLMVGVDANWPNYLSLVHTYQVCVSETGKKSQGNIKSVHEVMSTPKTCVKNRKCPRMPSPCQTSCCGYIRQQHVCRKCKQAISCALCVQAITESGVLVDGALEINKVKKTPSIEDVKDVKMLGTEHIADIEYADEVLAEKQRRPSDRSEDIREQMMLNANALVLKFSGRKGAHSKKLSVDVETEQEECVDFDGGLTPSPVKTQGGESDSSAEVTSIREDIRINNAELVLEPPRPEVSDEVADKLTQAKEFADSLTTTSSETRDKKSWDVPYMNAAEEKVYRTERVREQLGRIRRDLMEEQSSDDESFKKGNSVARPPTPTTCQDLGGKWSGMPLLTCGKEGKCPMFDHEIGVNTEVQVMAGMSKGMPLDKDEMHPSSMDVSMSWKINWFGNSMLNSQLKLNCGNKHNVTGPHFCLFKKQGEEHSILALAKKADMFNKIAPAQIIRTIEPKIPQPPPTFAPGQATFRDVTRYCVCLGCTSFKQTKDKRSISGSFIDFPIWHWELSEVRELDIRLPHSFRNCRLGELHQHLGELSTFNAVVPWLSNMLGFLVTPVNLEMSLEYGEFHIRNPIIAGVKGRMMKNEYPYQARLYFKNAQVTHVNLVHMSLPCCHLGYGNLHRIPVNQKNSFPHAARVVIDKSIVLTPHDDEIKLYKFIAAANLLWPDAGQTTPVYTTIIMTGAVVGDMRHYRMFRPKVNGQMGDTARIMAFEEPTRIEEVELGTKMKTGEGTIAMMRQFWSEDTLQYIN</sequence>
<protein>
    <submittedName>
        <fullName evidence="2">Uncharacterized protein</fullName>
    </submittedName>
</protein>
<dbReference type="EMBL" id="AM085137">
    <property type="protein sequence ID" value="CAJ29961.2"/>
    <property type="molecule type" value="Genomic_RNA"/>
</dbReference>
<evidence type="ECO:0000313" key="2">
    <source>
        <dbReference type="EMBL" id="CAJ29961.2"/>
    </source>
</evidence>
<accession>Q1HA35</accession>
<evidence type="ECO:0000256" key="1">
    <source>
        <dbReference type="SAM" id="MobiDB-lite"/>
    </source>
</evidence>
<feature type="region of interest" description="Disordered" evidence="1">
    <location>
        <begin position="1171"/>
        <end position="1196"/>
    </location>
</feature>
<organism evidence="2">
    <name type="scientific">Amasya cherry disease-associated mycovirus</name>
    <dbReference type="NCBI Taxonomy" id="284689"/>
    <lineage>
        <taxon>Viruses</taxon>
        <taxon>Riboviria</taxon>
        <taxon>Orthornavirae</taxon>
        <taxon>Pisuviricota</taxon>
        <taxon>Duplopiviricetes</taxon>
        <taxon>Durnavirales</taxon>
        <taxon>Partitiviridae</taxon>
        <taxon>Alphapartitivirus</taxon>
        <taxon>Alphapartitivirus cerasi</taxon>
        <taxon>Cherry chlorotic rusty spot associated partitivirus</taxon>
    </lineage>
</organism>